<dbReference type="PROSITE" id="PS50949">
    <property type="entry name" value="HTH_GNTR"/>
    <property type="match status" value="1"/>
</dbReference>
<dbReference type="Pfam" id="PF00392">
    <property type="entry name" value="GntR"/>
    <property type="match status" value="1"/>
</dbReference>
<keyword evidence="6" id="KW-1185">Reference proteome</keyword>
<evidence type="ECO:0000256" key="1">
    <source>
        <dbReference type="ARBA" id="ARBA00023015"/>
    </source>
</evidence>
<evidence type="ECO:0000259" key="4">
    <source>
        <dbReference type="PROSITE" id="PS50949"/>
    </source>
</evidence>
<dbReference type="Proteomes" id="UP001055167">
    <property type="component" value="Unassembled WGS sequence"/>
</dbReference>
<dbReference type="SUPFAM" id="SSF48008">
    <property type="entry name" value="GntR ligand-binding domain-like"/>
    <property type="match status" value="1"/>
</dbReference>
<dbReference type="InterPro" id="IPR000524">
    <property type="entry name" value="Tscrpt_reg_HTH_GntR"/>
</dbReference>
<sequence length="214" mass="23519">MPDADDAPAASLSERAYRSVLADILAGRLAAGAIIQERRLAAGIGVSRSPLRDALGRLEGAGLLVRRPGGALTVRAVSLEEYLQSLDLRALVEPTAAALACRAIAPADLARLDRKLSRIEADDEPAPESVWDFDDDLHETVARASRNPFIAETLAEMHRYTVIYERQRGSGRLKPGTRDHRDILAALAARDEDAAREATLRHLRRIRRRMLAQF</sequence>
<proteinExistence type="predicted"/>
<dbReference type="PANTHER" id="PTHR43537">
    <property type="entry name" value="TRANSCRIPTIONAL REGULATOR, GNTR FAMILY"/>
    <property type="match status" value="1"/>
</dbReference>
<name>A0ABQ4QY57_9HYPH</name>
<reference evidence="5" key="1">
    <citation type="journal article" date="2021" name="Front. Microbiol.">
        <title>Comprehensive Comparative Genomics and Phenotyping of Methylobacterium Species.</title>
        <authorList>
            <person name="Alessa O."/>
            <person name="Ogura Y."/>
            <person name="Fujitani Y."/>
            <person name="Takami H."/>
            <person name="Hayashi T."/>
            <person name="Sahin N."/>
            <person name="Tani A."/>
        </authorList>
    </citation>
    <scope>NUCLEOTIDE SEQUENCE</scope>
    <source>
        <strain evidence="5">KCTC 52305</strain>
    </source>
</reference>
<evidence type="ECO:0000313" key="5">
    <source>
        <dbReference type="EMBL" id="GJD49609.1"/>
    </source>
</evidence>
<gene>
    <name evidence="5" type="primary">rspR_4</name>
    <name evidence="5" type="ORF">OPKNFCMD_2341</name>
</gene>
<evidence type="ECO:0000256" key="2">
    <source>
        <dbReference type="ARBA" id="ARBA00023125"/>
    </source>
</evidence>
<keyword evidence="2" id="KW-0238">DNA-binding</keyword>
<comment type="caution">
    <text evidence="5">The sequence shown here is derived from an EMBL/GenBank/DDBJ whole genome shotgun (WGS) entry which is preliminary data.</text>
</comment>
<dbReference type="InterPro" id="IPR036388">
    <property type="entry name" value="WH-like_DNA-bd_sf"/>
</dbReference>
<dbReference type="Pfam" id="PF07729">
    <property type="entry name" value="FCD"/>
    <property type="match status" value="1"/>
</dbReference>
<dbReference type="SMART" id="SM00895">
    <property type="entry name" value="FCD"/>
    <property type="match status" value="1"/>
</dbReference>
<accession>A0ABQ4QY57</accession>
<dbReference type="PRINTS" id="PR00035">
    <property type="entry name" value="HTHGNTR"/>
</dbReference>
<dbReference type="Gene3D" id="1.10.10.10">
    <property type="entry name" value="Winged helix-like DNA-binding domain superfamily/Winged helix DNA-binding domain"/>
    <property type="match status" value="1"/>
</dbReference>
<dbReference type="InterPro" id="IPR036390">
    <property type="entry name" value="WH_DNA-bd_sf"/>
</dbReference>
<dbReference type="SUPFAM" id="SSF46785">
    <property type="entry name" value="Winged helix' DNA-binding domain"/>
    <property type="match status" value="1"/>
</dbReference>
<keyword evidence="3" id="KW-0804">Transcription</keyword>
<feature type="domain" description="HTH gntR-type" evidence="4">
    <location>
        <begin position="10"/>
        <end position="77"/>
    </location>
</feature>
<dbReference type="InterPro" id="IPR008920">
    <property type="entry name" value="TF_FadR/GntR_C"/>
</dbReference>
<protein>
    <submittedName>
        <fullName evidence="5">HTH-type transcriptional repressor RspR</fullName>
    </submittedName>
</protein>
<dbReference type="Gene3D" id="1.20.120.530">
    <property type="entry name" value="GntR ligand-binding domain-like"/>
    <property type="match status" value="1"/>
</dbReference>
<keyword evidence="1" id="KW-0805">Transcription regulation</keyword>
<reference evidence="5" key="2">
    <citation type="submission" date="2021-08" db="EMBL/GenBank/DDBJ databases">
        <authorList>
            <person name="Tani A."/>
            <person name="Ola A."/>
            <person name="Ogura Y."/>
            <person name="Katsura K."/>
            <person name="Hayashi T."/>
        </authorList>
    </citation>
    <scope>NUCLEOTIDE SEQUENCE</scope>
    <source>
        <strain evidence="5">KCTC 52305</strain>
    </source>
</reference>
<dbReference type="EMBL" id="BPQH01000006">
    <property type="protein sequence ID" value="GJD49609.1"/>
    <property type="molecule type" value="Genomic_DNA"/>
</dbReference>
<evidence type="ECO:0000313" key="6">
    <source>
        <dbReference type="Proteomes" id="UP001055167"/>
    </source>
</evidence>
<dbReference type="SMART" id="SM00345">
    <property type="entry name" value="HTH_GNTR"/>
    <property type="match status" value="1"/>
</dbReference>
<dbReference type="PANTHER" id="PTHR43537:SF52">
    <property type="entry name" value="FATTY ACID METABOLISM REGULATOR PROTEIN"/>
    <property type="match status" value="1"/>
</dbReference>
<dbReference type="RefSeq" id="WP_128563998.1">
    <property type="nucleotide sequence ID" value="NZ_BPQH01000006.1"/>
</dbReference>
<evidence type="ECO:0000256" key="3">
    <source>
        <dbReference type="ARBA" id="ARBA00023163"/>
    </source>
</evidence>
<dbReference type="InterPro" id="IPR011711">
    <property type="entry name" value="GntR_C"/>
</dbReference>
<organism evidence="5 6">
    <name type="scientific">Methylobacterium crusticola</name>
    <dbReference type="NCBI Taxonomy" id="1697972"/>
    <lineage>
        <taxon>Bacteria</taxon>
        <taxon>Pseudomonadati</taxon>
        <taxon>Pseudomonadota</taxon>
        <taxon>Alphaproteobacteria</taxon>
        <taxon>Hyphomicrobiales</taxon>
        <taxon>Methylobacteriaceae</taxon>
        <taxon>Methylobacterium</taxon>
    </lineage>
</organism>